<name>A0A1G8TXE4_9EURY</name>
<dbReference type="NCBIfam" id="TIGR01549">
    <property type="entry name" value="HAD-SF-IA-v1"/>
    <property type="match status" value="1"/>
</dbReference>
<dbReference type="SFLD" id="SFLDS00003">
    <property type="entry name" value="Haloacid_Dehalogenase"/>
    <property type="match status" value="1"/>
</dbReference>
<dbReference type="PANTHER" id="PTHR46470">
    <property type="entry name" value="N-ACYLNEURAMINATE-9-PHOSPHATASE"/>
    <property type="match status" value="1"/>
</dbReference>
<evidence type="ECO:0000313" key="7">
    <source>
        <dbReference type="Proteomes" id="UP000198882"/>
    </source>
</evidence>
<dbReference type="GO" id="GO:0044281">
    <property type="term" value="P:small molecule metabolic process"/>
    <property type="evidence" value="ECO:0007669"/>
    <property type="project" value="UniProtKB-ARBA"/>
</dbReference>
<keyword evidence="4 6" id="KW-0378">Hydrolase</keyword>
<comment type="cofactor">
    <cofactor evidence="1">
        <name>Mg(2+)</name>
        <dbReference type="ChEBI" id="CHEBI:18420"/>
    </cofactor>
</comment>
<dbReference type="NCBIfam" id="TIGR01662">
    <property type="entry name" value="HAD-SF-IIIA"/>
    <property type="match status" value="1"/>
</dbReference>
<evidence type="ECO:0000256" key="1">
    <source>
        <dbReference type="ARBA" id="ARBA00001946"/>
    </source>
</evidence>
<dbReference type="InterPro" id="IPR023214">
    <property type="entry name" value="HAD_sf"/>
</dbReference>
<keyword evidence="3" id="KW-0479">Metal-binding</keyword>
<protein>
    <submittedName>
        <fullName evidence="6">Putative hydrolase of the HAD superfamily</fullName>
    </submittedName>
</protein>
<comment type="similarity">
    <text evidence="2">Belongs to the HAD-like hydrolase superfamily.</text>
</comment>
<dbReference type="PANTHER" id="PTHR46470:SF2">
    <property type="entry name" value="GLYCERALDEHYDE 3-PHOSPHATE PHOSPHATASE"/>
    <property type="match status" value="1"/>
</dbReference>
<dbReference type="InterPro" id="IPR006549">
    <property type="entry name" value="HAD-SF_hydro_IIIA"/>
</dbReference>
<gene>
    <name evidence="6" type="ORF">SAMN04515672_0647</name>
</gene>
<dbReference type="Proteomes" id="UP000198882">
    <property type="component" value="Unassembled WGS sequence"/>
</dbReference>
<dbReference type="InterPro" id="IPR006439">
    <property type="entry name" value="HAD-SF_hydro_IA"/>
</dbReference>
<organism evidence="6 7">
    <name type="scientific">Natronorubrum texcoconense</name>
    <dbReference type="NCBI Taxonomy" id="1095776"/>
    <lineage>
        <taxon>Archaea</taxon>
        <taxon>Methanobacteriati</taxon>
        <taxon>Methanobacteriota</taxon>
        <taxon>Stenosarchaea group</taxon>
        <taxon>Halobacteria</taxon>
        <taxon>Halobacteriales</taxon>
        <taxon>Natrialbaceae</taxon>
        <taxon>Natronorubrum</taxon>
    </lineage>
</organism>
<dbReference type="InterPro" id="IPR051400">
    <property type="entry name" value="HAD-like_hydrolase"/>
</dbReference>
<dbReference type="GO" id="GO:0046872">
    <property type="term" value="F:metal ion binding"/>
    <property type="evidence" value="ECO:0007669"/>
    <property type="project" value="UniProtKB-KW"/>
</dbReference>
<dbReference type="EMBL" id="FNFE01000001">
    <property type="protein sequence ID" value="SDJ46238.1"/>
    <property type="molecule type" value="Genomic_DNA"/>
</dbReference>
<evidence type="ECO:0000256" key="5">
    <source>
        <dbReference type="ARBA" id="ARBA00022842"/>
    </source>
</evidence>
<evidence type="ECO:0000256" key="4">
    <source>
        <dbReference type="ARBA" id="ARBA00022801"/>
    </source>
</evidence>
<dbReference type="Gene3D" id="3.40.50.1000">
    <property type="entry name" value="HAD superfamily/HAD-like"/>
    <property type="match status" value="1"/>
</dbReference>
<evidence type="ECO:0000256" key="2">
    <source>
        <dbReference type="ARBA" id="ARBA00007958"/>
    </source>
</evidence>
<evidence type="ECO:0000313" key="6">
    <source>
        <dbReference type="EMBL" id="SDJ46238.1"/>
    </source>
</evidence>
<reference evidence="7" key="1">
    <citation type="submission" date="2016-10" db="EMBL/GenBank/DDBJ databases">
        <authorList>
            <person name="Varghese N."/>
            <person name="Submissions S."/>
        </authorList>
    </citation>
    <scope>NUCLEOTIDE SEQUENCE [LARGE SCALE GENOMIC DNA]</scope>
    <source>
        <strain evidence="7">B4,CECT 8067,JCM 17497</strain>
    </source>
</reference>
<dbReference type="AlphaFoldDB" id="A0A1G8TXE4"/>
<dbReference type="SUPFAM" id="SSF56784">
    <property type="entry name" value="HAD-like"/>
    <property type="match status" value="1"/>
</dbReference>
<dbReference type="OrthoDB" id="27736at2157"/>
<dbReference type="SFLD" id="SFLDG01129">
    <property type="entry name" value="C1.5:_HAD__Beta-PGM__Phosphata"/>
    <property type="match status" value="1"/>
</dbReference>
<dbReference type="PRINTS" id="PR00413">
    <property type="entry name" value="HADHALOGNASE"/>
</dbReference>
<dbReference type="Pfam" id="PF00702">
    <property type="entry name" value="Hydrolase"/>
    <property type="match status" value="1"/>
</dbReference>
<dbReference type="InterPro" id="IPR036412">
    <property type="entry name" value="HAD-like_sf"/>
</dbReference>
<sequence>MTVDAVLFDFDDTFYPYSPCNEAGKEAALETARELGYEFDRDSFEAFYQTGRRAVKREISGTAASHERFLYFKQALEQHAGRPKPADALALGEAYWEAYIEAMELFDGVEATLETLRERGIDVAIVTNLTTRVQLKKLAALELEEHIDLLLTSEETGQEKPGSVMFSLPLARLECFPSQAVMVGDNVEADIVGANAVGLETVLFNADIDEDDDPLEGHRAPDHRIDAFGDLTEVVL</sequence>
<dbReference type="RefSeq" id="WP_090303152.1">
    <property type="nucleotide sequence ID" value="NZ_FNFE01000001.1"/>
</dbReference>
<accession>A0A1G8TXE4</accession>
<keyword evidence="7" id="KW-1185">Reference proteome</keyword>
<dbReference type="STRING" id="1095776.SAMN04515672_0647"/>
<dbReference type="Gene3D" id="1.10.150.520">
    <property type="match status" value="1"/>
</dbReference>
<proteinExistence type="inferred from homology"/>
<evidence type="ECO:0000256" key="3">
    <source>
        <dbReference type="ARBA" id="ARBA00022723"/>
    </source>
</evidence>
<keyword evidence="5" id="KW-0460">Magnesium</keyword>
<dbReference type="GO" id="GO:0016791">
    <property type="term" value="F:phosphatase activity"/>
    <property type="evidence" value="ECO:0007669"/>
    <property type="project" value="TreeGrafter"/>
</dbReference>